<dbReference type="EMBL" id="CAXAMM010032101">
    <property type="protein sequence ID" value="CAK9069190.1"/>
    <property type="molecule type" value="Genomic_DNA"/>
</dbReference>
<accession>A0ABP0NZH4</accession>
<reference evidence="2 3" key="1">
    <citation type="submission" date="2024-02" db="EMBL/GenBank/DDBJ databases">
        <authorList>
            <person name="Chen Y."/>
            <person name="Shah S."/>
            <person name="Dougan E. K."/>
            <person name="Thang M."/>
            <person name="Chan C."/>
        </authorList>
    </citation>
    <scope>NUCLEOTIDE SEQUENCE [LARGE SCALE GENOMIC DNA]</scope>
</reference>
<evidence type="ECO:0000256" key="1">
    <source>
        <dbReference type="SAM" id="MobiDB-lite"/>
    </source>
</evidence>
<feature type="region of interest" description="Disordered" evidence="1">
    <location>
        <begin position="229"/>
        <end position="279"/>
    </location>
</feature>
<dbReference type="Proteomes" id="UP001642464">
    <property type="component" value="Unassembled WGS sequence"/>
</dbReference>
<feature type="region of interest" description="Disordered" evidence="1">
    <location>
        <begin position="133"/>
        <end position="155"/>
    </location>
</feature>
<evidence type="ECO:0000313" key="2">
    <source>
        <dbReference type="EMBL" id="CAK9069190.1"/>
    </source>
</evidence>
<feature type="non-terminal residue" evidence="2">
    <location>
        <position position="321"/>
    </location>
</feature>
<name>A0ABP0NZH4_9DINO</name>
<comment type="caution">
    <text evidence="2">The sequence shown here is derived from an EMBL/GenBank/DDBJ whole genome shotgun (WGS) entry which is preliminary data.</text>
</comment>
<gene>
    <name evidence="2" type="ORF">SCF082_LOCUS34697</name>
</gene>
<evidence type="ECO:0000313" key="3">
    <source>
        <dbReference type="Proteomes" id="UP001642464"/>
    </source>
</evidence>
<organism evidence="2 3">
    <name type="scientific">Durusdinium trenchii</name>
    <dbReference type="NCBI Taxonomy" id="1381693"/>
    <lineage>
        <taxon>Eukaryota</taxon>
        <taxon>Sar</taxon>
        <taxon>Alveolata</taxon>
        <taxon>Dinophyceae</taxon>
        <taxon>Suessiales</taxon>
        <taxon>Symbiodiniaceae</taxon>
        <taxon>Durusdinium</taxon>
    </lineage>
</organism>
<proteinExistence type="predicted"/>
<feature type="compositionally biased region" description="Polar residues" evidence="1">
    <location>
        <begin position="261"/>
        <end position="277"/>
    </location>
</feature>
<feature type="compositionally biased region" description="Acidic residues" evidence="1">
    <location>
        <begin position="140"/>
        <end position="154"/>
    </location>
</feature>
<protein>
    <submittedName>
        <fullName evidence="2">Uncharacterized protein</fullName>
    </submittedName>
</protein>
<keyword evidence="3" id="KW-1185">Reference proteome</keyword>
<sequence>MPPPAEEPHQDAVAVAPEASLAGLAKAWNDDEVIRKQLLGEKTLLSWPDPKMTGVINFATIAHNGRVLAHVLEKWCPQVDAPKTVNIDHVRAEVEKIRTDLFMSEDMDPIVKVLYDVISKHWPVVRKPSKNQLVEHETGNVDEENGAEEEEDVEVPAQQDDYTLLETLGVSPILAQPVEPVNDSQLPESQVFDDTAPDDVARELFEESKSIPLDEASGEGSPGKLALELFPDSQLPPGSDALSDAAATAPDETSEAGVAVHSSQQSLSPTVQETTPSPKEIVQMDPAFPVRVDPVPAAEKATYSAEEVMELQEKIKRIKTL</sequence>